<proteinExistence type="predicted"/>
<organism evidence="1 2">
    <name type="scientific">Acinetobacter larvae</name>
    <dbReference type="NCBI Taxonomy" id="1789224"/>
    <lineage>
        <taxon>Bacteria</taxon>
        <taxon>Pseudomonadati</taxon>
        <taxon>Pseudomonadota</taxon>
        <taxon>Gammaproteobacteria</taxon>
        <taxon>Moraxellales</taxon>
        <taxon>Moraxellaceae</taxon>
        <taxon>Acinetobacter</taxon>
    </lineage>
</organism>
<keyword evidence="2" id="KW-1185">Reference proteome</keyword>
<reference evidence="1 2" key="1">
    <citation type="submission" date="2016-08" db="EMBL/GenBank/DDBJ databases">
        <authorList>
            <person name="Seilhamer J.J."/>
        </authorList>
    </citation>
    <scope>NUCLEOTIDE SEQUENCE [LARGE SCALE GENOMIC DNA]</scope>
    <source>
        <strain evidence="1 2">BRTC-1</strain>
    </source>
</reference>
<accession>A0A1B2M0P0</accession>
<dbReference type="KEGG" id="ala:BFG52_10715"/>
<evidence type="ECO:0000313" key="1">
    <source>
        <dbReference type="EMBL" id="AOA58774.1"/>
    </source>
</evidence>
<dbReference type="AlphaFoldDB" id="A0A1B2M0P0"/>
<dbReference type="Proteomes" id="UP000093391">
    <property type="component" value="Chromosome"/>
</dbReference>
<gene>
    <name evidence="1" type="ORF">BFG52_10715</name>
</gene>
<sequence length="224" mass="25958">MFITLMAIILTISACNKIEALIPKKLEPVASYEGRNQMYPADFDARQKLAHSLKRNYVYQNNNTEILQLLDTDEESAHQQQTLVNEVYSAFPIFNLEQLDHTLSQYSRYIPGLTIPNDIKEQLQQVDFNKNIIIVTSVPMLPLGKEYTAAVFIPIAHRVKKAASFSDTLNIDVEFAYNLMQNPEDLLRPTLKWQTEFYIVPHYNKKQLLIAFKDKALKDEYTIR</sequence>
<protein>
    <submittedName>
        <fullName evidence="1">Uncharacterized protein</fullName>
    </submittedName>
</protein>
<dbReference type="EMBL" id="CP016895">
    <property type="protein sequence ID" value="AOA58774.1"/>
    <property type="molecule type" value="Genomic_DNA"/>
</dbReference>
<name>A0A1B2M0P0_9GAMM</name>
<dbReference type="STRING" id="1789224.BFG52_10715"/>
<evidence type="ECO:0000313" key="2">
    <source>
        <dbReference type="Proteomes" id="UP000093391"/>
    </source>
</evidence>